<keyword evidence="2" id="KW-1185">Reference proteome</keyword>
<sequence>MDEHNRQRYYTSEQYLLPADEDETARLNSQHRVYYKLFGNRLSLAPLELKSGDRVLESAAGTGIWALEFFEENKKNGVILDMDCVDISDKQFTKNCPSNVHLSLRSVTDLPAEWKSRFSYAHQRLMVSSVDHSVWPKVVSELFRVISPGGWVEIAEVQLKSYDLDVGPFSKKLQSLILKMFADNGSVLDVAAFIPPLLEETGFVDVRSEVRQAFTGRTGENGYRVEERGSLFRALKRNVMRAGGYGVVKTEEEYEELVRGSELEWYDHPNETSVLLYTFWAKKP</sequence>
<name>A0A0D0CQV1_9AGAR</name>
<protein>
    <recommendedName>
        <fullName evidence="3">Methyltransferase domain-containing protein</fullName>
    </recommendedName>
</protein>
<dbReference type="SUPFAM" id="SSF53335">
    <property type="entry name" value="S-adenosyl-L-methionine-dependent methyltransferases"/>
    <property type="match status" value="1"/>
</dbReference>
<accession>A0A0D0CQV1</accession>
<dbReference type="PANTHER" id="PTHR43591:SF50">
    <property type="entry name" value="METHYLTRANSFERASE DOMAIN-CONTAINING PROTEIN-RELATED"/>
    <property type="match status" value="1"/>
</dbReference>
<dbReference type="AlphaFoldDB" id="A0A0D0CQV1"/>
<dbReference type="OrthoDB" id="184880at2759"/>
<dbReference type="InterPro" id="IPR029063">
    <property type="entry name" value="SAM-dependent_MTases_sf"/>
</dbReference>
<dbReference type="Pfam" id="PF13489">
    <property type="entry name" value="Methyltransf_23"/>
    <property type="match status" value="1"/>
</dbReference>
<dbReference type="CDD" id="cd02440">
    <property type="entry name" value="AdoMet_MTases"/>
    <property type="match status" value="1"/>
</dbReference>
<gene>
    <name evidence="1" type="ORF">GYMLUDRAFT_225144</name>
</gene>
<proteinExistence type="predicted"/>
<evidence type="ECO:0000313" key="2">
    <source>
        <dbReference type="Proteomes" id="UP000053593"/>
    </source>
</evidence>
<reference evidence="1 2" key="1">
    <citation type="submission" date="2014-04" db="EMBL/GenBank/DDBJ databases">
        <title>Evolutionary Origins and Diversification of the Mycorrhizal Mutualists.</title>
        <authorList>
            <consortium name="DOE Joint Genome Institute"/>
            <consortium name="Mycorrhizal Genomics Consortium"/>
            <person name="Kohler A."/>
            <person name="Kuo A."/>
            <person name="Nagy L.G."/>
            <person name="Floudas D."/>
            <person name="Copeland A."/>
            <person name="Barry K.W."/>
            <person name="Cichocki N."/>
            <person name="Veneault-Fourrey C."/>
            <person name="LaButti K."/>
            <person name="Lindquist E.A."/>
            <person name="Lipzen A."/>
            <person name="Lundell T."/>
            <person name="Morin E."/>
            <person name="Murat C."/>
            <person name="Riley R."/>
            <person name="Ohm R."/>
            <person name="Sun H."/>
            <person name="Tunlid A."/>
            <person name="Henrissat B."/>
            <person name="Grigoriev I.V."/>
            <person name="Hibbett D.S."/>
            <person name="Martin F."/>
        </authorList>
    </citation>
    <scope>NUCLEOTIDE SEQUENCE [LARGE SCALE GENOMIC DNA]</scope>
    <source>
        <strain evidence="1 2">FD-317 M1</strain>
    </source>
</reference>
<dbReference type="HOGENOM" id="CLU_010595_9_3_1"/>
<evidence type="ECO:0008006" key="3">
    <source>
        <dbReference type="Google" id="ProtNLM"/>
    </source>
</evidence>
<dbReference type="PANTHER" id="PTHR43591">
    <property type="entry name" value="METHYLTRANSFERASE"/>
    <property type="match status" value="1"/>
</dbReference>
<dbReference type="Gene3D" id="3.40.50.150">
    <property type="entry name" value="Vaccinia Virus protein VP39"/>
    <property type="match status" value="1"/>
</dbReference>
<dbReference type="EMBL" id="KN834771">
    <property type="protein sequence ID" value="KIK61452.1"/>
    <property type="molecule type" value="Genomic_DNA"/>
</dbReference>
<evidence type="ECO:0000313" key="1">
    <source>
        <dbReference type="EMBL" id="KIK61452.1"/>
    </source>
</evidence>
<dbReference type="Proteomes" id="UP000053593">
    <property type="component" value="Unassembled WGS sequence"/>
</dbReference>
<organism evidence="1 2">
    <name type="scientific">Collybiopsis luxurians FD-317 M1</name>
    <dbReference type="NCBI Taxonomy" id="944289"/>
    <lineage>
        <taxon>Eukaryota</taxon>
        <taxon>Fungi</taxon>
        <taxon>Dikarya</taxon>
        <taxon>Basidiomycota</taxon>
        <taxon>Agaricomycotina</taxon>
        <taxon>Agaricomycetes</taxon>
        <taxon>Agaricomycetidae</taxon>
        <taxon>Agaricales</taxon>
        <taxon>Marasmiineae</taxon>
        <taxon>Omphalotaceae</taxon>
        <taxon>Collybiopsis</taxon>
        <taxon>Collybiopsis luxurians</taxon>
    </lineage>
</organism>